<gene>
    <name evidence="1" type="ORF">T4D_4682</name>
</gene>
<organism evidence="1 2">
    <name type="scientific">Trichinella pseudospiralis</name>
    <name type="common">Parasitic roundworm</name>
    <dbReference type="NCBI Taxonomy" id="6337"/>
    <lineage>
        <taxon>Eukaryota</taxon>
        <taxon>Metazoa</taxon>
        <taxon>Ecdysozoa</taxon>
        <taxon>Nematoda</taxon>
        <taxon>Enoplea</taxon>
        <taxon>Dorylaimia</taxon>
        <taxon>Trichinellida</taxon>
        <taxon>Trichinellidae</taxon>
        <taxon>Trichinella</taxon>
    </lineage>
</organism>
<name>A0A0V1FD87_TRIPS</name>
<sequence>MRLLVLSDRNRGPVANLLISTRILGTVDYSKYRSATTTTVVTKTTDPTNTSLMIFSTEGKHRVGRLQTITAKAYGAKGPGRAVICCWTQHLWLSQARGCDTAKRYPLQALTSAMPRLLNDLRDTEILMAD</sequence>
<dbReference type="OrthoDB" id="10589415at2759"/>
<evidence type="ECO:0000313" key="1">
    <source>
        <dbReference type="EMBL" id="KRY84022.1"/>
    </source>
</evidence>
<dbReference type="EMBL" id="JYDT01000125">
    <property type="protein sequence ID" value="KRY84022.1"/>
    <property type="molecule type" value="Genomic_DNA"/>
</dbReference>
<accession>A0A0V1FD87</accession>
<proteinExistence type="predicted"/>
<evidence type="ECO:0000313" key="2">
    <source>
        <dbReference type="Proteomes" id="UP000054995"/>
    </source>
</evidence>
<dbReference type="AlphaFoldDB" id="A0A0V1FD87"/>
<dbReference type="Proteomes" id="UP000054995">
    <property type="component" value="Unassembled WGS sequence"/>
</dbReference>
<reference evidence="1 2" key="1">
    <citation type="submission" date="2015-01" db="EMBL/GenBank/DDBJ databases">
        <title>Evolution of Trichinella species and genotypes.</title>
        <authorList>
            <person name="Korhonen P.K."/>
            <person name="Edoardo P."/>
            <person name="Giuseppe L.R."/>
            <person name="Gasser R.B."/>
        </authorList>
    </citation>
    <scope>NUCLEOTIDE SEQUENCE [LARGE SCALE GENOMIC DNA]</scope>
    <source>
        <strain evidence="1">ISS470</strain>
    </source>
</reference>
<keyword evidence="2" id="KW-1185">Reference proteome</keyword>
<protein>
    <submittedName>
        <fullName evidence="1">Uncharacterized protein</fullName>
    </submittedName>
</protein>
<comment type="caution">
    <text evidence="1">The sequence shown here is derived from an EMBL/GenBank/DDBJ whole genome shotgun (WGS) entry which is preliminary data.</text>
</comment>